<dbReference type="PANTHER" id="PTHR30143:SF0">
    <property type="entry name" value="2-KETO-4-PENTENOATE HYDRATASE"/>
    <property type="match status" value="1"/>
</dbReference>
<dbReference type="GO" id="GO:0008684">
    <property type="term" value="F:2-oxopent-4-enoate hydratase activity"/>
    <property type="evidence" value="ECO:0007669"/>
    <property type="project" value="TreeGrafter"/>
</dbReference>
<dbReference type="Gene3D" id="3.90.850.10">
    <property type="entry name" value="Fumarylacetoacetase-like, C-terminal domain"/>
    <property type="match status" value="1"/>
</dbReference>
<gene>
    <name evidence="3" type="ORF">AVDCRST_MAG22-3564</name>
</gene>
<reference evidence="3" key="1">
    <citation type="submission" date="2020-02" db="EMBL/GenBank/DDBJ databases">
        <authorList>
            <person name="Meier V. D."/>
        </authorList>
    </citation>
    <scope>NUCLEOTIDE SEQUENCE</scope>
    <source>
        <strain evidence="3">AVDCRST_MAG22</strain>
    </source>
</reference>
<dbReference type="PANTHER" id="PTHR30143">
    <property type="entry name" value="ACID HYDRATASE"/>
    <property type="match status" value="1"/>
</dbReference>
<dbReference type="InterPro" id="IPR050772">
    <property type="entry name" value="Hydratase-Decarb/MhpD_sf"/>
</dbReference>
<dbReference type="SUPFAM" id="SSF56529">
    <property type="entry name" value="FAH"/>
    <property type="match status" value="1"/>
</dbReference>
<dbReference type="InterPro" id="IPR011234">
    <property type="entry name" value="Fumarylacetoacetase-like_C"/>
</dbReference>
<dbReference type="InterPro" id="IPR036663">
    <property type="entry name" value="Fumarylacetoacetase_C_sf"/>
</dbReference>
<dbReference type="EMBL" id="CADCUV010000172">
    <property type="protein sequence ID" value="CAA9434736.1"/>
    <property type="molecule type" value="Genomic_DNA"/>
</dbReference>
<accession>A0A6J4Q6C2</accession>
<protein>
    <recommendedName>
        <fullName evidence="2">Fumarylacetoacetase-like C-terminal domain-containing protein</fullName>
    </recommendedName>
</protein>
<dbReference type="GO" id="GO:0005737">
    <property type="term" value="C:cytoplasm"/>
    <property type="evidence" value="ECO:0007669"/>
    <property type="project" value="TreeGrafter"/>
</dbReference>
<dbReference type="AlphaFoldDB" id="A0A6J4Q6C2"/>
<sequence>MRGLAARQLADYRAGTPGSFFGEEDRPRLTLDDAYAVQAEVARLRVAEGESVAGHKVGATGPGTRRQFGMDGPVRGFLYDTELRPSGSTLSHASYANLAIEGELAVRLGDDAEISRVFPVIELHNYVFRSETPTLQELIANSGLHAGVVLPNTDGTEWRDGEPLDGLLRVEINGKTVEEGSMSGVPGGPAGSVRWLRGHLEAHGLTLRPRQLVLTGTPLGLYPVRPGETVRVTAERLGVAEATVGP</sequence>
<name>A0A6J4Q6C2_9ACTN</name>
<dbReference type="Pfam" id="PF01557">
    <property type="entry name" value="FAA_hydrolase"/>
    <property type="match status" value="1"/>
</dbReference>
<keyword evidence="1" id="KW-0456">Lyase</keyword>
<proteinExistence type="predicted"/>
<evidence type="ECO:0000313" key="3">
    <source>
        <dbReference type="EMBL" id="CAA9434736.1"/>
    </source>
</evidence>
<feature type="domain" description="Fumarylacetoacetase-like C-terminal" evidence="2">
    <location>
        <begin position="165"/>
        <end position="244"/>
    </location>
</feature>
<evidence type="ECO:0000259" key="2">
    <source>
        <dbReference type="Pfam" id="PF01557"/>
    </source>
</evidence>
<organism evidence="3">
    <name type="scientific">uncultured Rubrobacteraceae bacterium</name>
    <dbReference type="NCBI Taxonomy" id="349277"/>
    <lineage>
        <taxon>Bacteria</taxon>
        <taxon>Bacillati</taxon>
        <taxon>Actinomycetota</taxon>
        <taxon>Rubrobacteria</taxon>
        <taxon>Rubrobacterales</taxon>
        <taxon>Rubrobacteraceae</taxon>
        <taxon>environmental samples</taxon>
    </lineage>
</organism>
<evidence type="ECO:0000256" key="1">
    <source>
        <dbReference type="ARBA" id="ARBA00023239"/>
    </source>
</evidence>